<dbReference type="OrthoDB" id="427280at2759"/>
<evidence type="ECO:0000256" key="1">
    <source>
        <dbReference type="ARBA" id="ARBA00001182"/>
    </source>
</evidence>
<organism evidence="9 10">
    <name type="scientific">Coniochaeta ligniaria NRRL 30616</name>
    <dbReference type="NCBI Taxonomy" id="1408157"/>
    <lineage>
        <taxon>Eukaryota</taxon>
        <taxon>Fungi</taxon>
        <taxon>Dikarya</taxon>
        <taxon>Ascomycota</taxon>
        <taxon>Pezizomycotina</taxon>
        <taxon>Sordariomycetes</taxon>
        <taxon>Sordariomycetidae</taxon>
        <taxon>Coniochaetales</taxon>
        <taxon>Coniochaetaceae</taxon>
        <taxon>Coniochaeta</taxon>
    </lineage>
</organism>
<dbReference type="PANTHER" id="PTHR18929">
    <property type="entry name" value="PROTEIN DISULFIDE ISOMERASE"/>
    <property type="match status" value="1"/>
</dbReference>
<evidence type="ECO:0000256" key="5">
    <source>
        <dbReference type="ARBA" id="ARBA00022824"/>
    </source>
</evidence>
<comment type="subcellular location">
    <subcellularLocation>
        <location evidence="2">Endoplasmic reticulum lumen</location>
    </subcellularLocation>
</comment>
<keyword evidence="8" id="KW-0732">Signal</keyword>
<evidence type="ECO:0000256" key="7">
    <source>
        <dbReference type="ARBA" id="ARBA00023284"/>
    </source>
</evidence>
<dbReference type="SUPFAM" id="SSF52833">
    <property type="entry name" value="Thioredoxin-like"/>
    <property type="match status" value="3"/>
</dbReference>
<keyword evidence="6" id="KW-0413">Isomerase</keyword>
<dbReference type="InterPro" id="IPR036249">
    <property type="entry name" value="Thioredoxin-like_sf"/>
</dbReference>
<reference evidence="9 10" key="1">
    <citation type="submission" date="2016-10" db="EMBL/GenBank/DDBJ databases">
        <title>Draft genome sequence of Coniochaeta ligniaria NRRL30616, a lignocellulolytic fungus for bioabatement of inhibitors in plant biomass hydrolysates.</title>
        <authorList>
            <consortium name="DOE Joint Genome Institute"/>
            <person name="Jimenez D.J."/>
            <person name="Hector R.E."/>
            <person name="Riley R."/>
            <person name="Sun H."/>
            <person name="Grigoriev I.V."/>
            <person name="Van Elsas J.D."/>
            <person name="Nichols N.N."/>
        </authorList>
    </citation>
    <scope>NUCLEOTIDE SEQUENCE [LARGE SCALE GENOMIC DNA]</scope>
    <source>
        <strain evidence="9 10">NRRL 30616</strain>
    </source>
</reference>
<comment type="similarity">
    <text evidence="3">Belongs to the protein disulfide isomerase family.</text>
</comment>
<proteinExistence type="inferred from homology"/>
<dbReference type="EC" id="5.3.4.1" evidence="4"/>
<dbReference type="CDD" id="cd02982">
    <property type="entry name" value="PDI_b'_family"/>
    <property type="match status" value="1"/>
</dbReference>
<protein>
    <recommendedName>
        <fullName evidence="4">protein disulfide-isomerase</fullName>
        <ecNumber evidence="4">5.3.4.1</ecNumber>
    </recommendedName>
</protein>
<dbReference type="GO" id="GO:0006457">
    <property type="term" value="P:protein folding"/>
    <property type="evidence" value="ECO:0007669"/>
    <property type="project" value="TreeGrafter"/>
</dbReference>
<sequence>MRVPCARLLLCLPWCALSSAWNHVSKAALQEILASDDFVLVASFRRDSEKSSALQLEWDAAVATATEKLVSFDCSDDGVACQEADAASIPEIHLFQDGKRIARYNGPRRAAALLHFVARLKRPVVSEVTADDLTGFKTADETVFLAFIDPADEEAQRVYADVAKRYYEEFTFGLATSGVETPAAVTPPAVVCYKPVDGDSVSFTSFDKPGELDDWVKEASRPVIGELTTVNHQRLLDRGWSMVYLFAPTEAERQELRKALYRFAKSYYGSLTSVVVDPLDFPGLMEKLGLEPGVYPAGAVHQLSKDRVYPYPKGKPYTSSAVQQWGLDVYQGRIKPWTPPGVTTSYEDLGPTVAATRRVSIASGFPGVNIRVAGRDEL</sequence>
<dbReference type="Gene3D" id="3.40.30.10">
    <property type="entry name" value="Glutaredoxin"/>
    <property type="match status" value="3"/>
</dbReference>
<feature type="chain" id="PRO_5012724164" description="protein disulfide-isomerase" evidence="8">
    <location>
        <begin position="21"/>
        <end position="378"/>
    </location>
</feature>
<keyword evidence="5" id="KW-0256">Endoplasmic reticulum</keyword>
<gene>
    <name evidence="9" type="ORF">CONLIGDRAFT_640677</name>
</gene>
<dbReference type="Pfam" id="PF13848">
    <property type="entry name" value="Thioredoxin_6"/>
    <property type="match status" value="1"/>
</dbReference>
<dbReference type="STRING" id="1408157.A0A1J7JVY3"/>
<keyword evidence="10" id="KW-1185">Reference proteome</keyword>
<dbReference type="GO" id="GO:0005788">
    <property type="term" value="C:endoplasmic reticulum lumen"/>
    <property type="evidence" value="ECO:0007669"/>
    <property type="project" value="UniProtKB-SubCell"/>
</dbReference>
<evidence type="ECO:0000256" key="4">
    <source>
        <dbReference type="ARBA" id="ARBA00012723"/>
    </source>
</evidence>
<dbReference type="AlphaFoldDB" id="A0A1J7JVY3"/>
<dbReference type="Proteomes" id="UP000182658">
    <property type="component" value="Unassembled WGS sequence"/>
</dbReference>
<feature type="signal peptide" evidence="8">
    <location>
        <begin position="1"/>
        <end position="20"/>
    </location>
</feature>
<dbReference type="PANTHER" id="PTHR18929:SF132">
    <property type="entry name" value="PROTEIN DISULFIDE-ISOMERASE A3"/>
    <property type="match status" value="1"/>
</dbReference>
<evidence type="ECO:0000256" key="2">
    <source>
        <dbReference type="ARBA" id="ARBA00004319"/>
    </source>
</evidence>
<accession>A0A1J7JVY3</accession>
<dbReference type="EMBL" id="KV875094">
    <property type="protein sequence ID" value="OIW33564.1"/>
    <property type="molecule type" value="Genomic_DNA"/>
</dbReference>
<dbReference type="GO" id="GO:0003756">
    <property type="term" value="F:protein disulfide isomerase activity"/>
    <property type="evidence" value="ECO:0007669"/>
    <property type="project" value="UniProtKB-EC"/>
</dbReference>
<name>A0A1J7JVY3_9PEZI</name>
<evidence type="ECO:0000313" key="9">
    <source>
        <dbReference type="EMBL" id="OIW33564.1"/>
    </source>
</evidence>
<evidence type="ECO:0000256" key="6">
    <source>
        <dbReference type="ARBA" id="ARBA00023235"/>
    </source>
</evidence>
<dbReference type="CDD" id="cd02981">
    <property type="entry name" value="PDI_b_family"/>
    <property type="match status" value="2"/>
</dbReference>
<dbReference type="GO" id="GO:0034976">
    <property type="term" value="P:response to endoplasmic reticulum stress"/>
    <property type="evidence" value="ECO:0007669"/>
    <property type="project" value="TreeGrafter"/>
</dbReference>
<evidence type="ECO:0000256" key="8">
    <source>
        <dbReference type="SAM" id="SignalP"/>
    </source>
</evidence>
<evidence type="ECO:0000256" key="3">
    <source>
        <dbReference type="ARBA" id="ARBA00006347"/>
    </source>
</evidence>
<dbReference type="InParanoid" id="A0A1J7JVY3"/>
<evidence type="ECO:0000313" key="10">
    <source>
        <dbReference type="Proteomes" id="UP000182658"/>
    </source>
</evidence>
<comment type="catalytic activity">
    <reaction evidence="1">
        <text>Catalyzes the rearrangement of -S-S- bonds in proteins.</text>
        <dbReference type="EC" id="5.3.4.1"/>
    </reaction>
</comment>
<keyword evidence="7" id="KW-0676">Redox-active center</keyword>